<dbReference type="EMBL" id="LNXU01000012">
    <property type="protein sequence ID" value="KTC75027.1"/>
    <property type="molecule type" value="Genomic_DNA"/>
</dbReference>
<proteinExistence type="predicted"/>
<comment type="caution">
    <text evidence="3">The sequence shown here is derived from an EMBL/GenBank/DDBJ whole genome shotgun (WGS) entry which is preliminary data.</text>
</comment>
<sequence length="95" mass="10617">MSREAWEVIKSSKNFYVNSYRRGLIALIISLLLNCIFGLLIAYIHLTEPERDFYATSGVAPPIKLTPLSAPNYSSNALLPPDPPAENEEDKLIPQ</sequence>
<evidence type="ECO:0000256" key="1">
    <source>
        <dbReference type="SAM" id="MobiDB-lite"/>
    </source>
</evidence>
<name>A0A0W0RV90_LEGBO</name>
<dbReference type="RefSeq" id="WP_058458698.1">
    <property type="nucleotide sequence ID" value="NZ_CAAAIY010000004.1"/>
</dbReference>
<dbReference type="OrthoDB" id="5653490at2"/>
<reference evidence="3 4" key="1">
    <citation type="submission" date="2015-11" db="EMBL/GenBank/DDBJ databases">
        <title>Genomic analysis of 38 Legionella species identifies large and diverse effector repertoires.</title>
        <authorList>
            <person name="Burstein D."/>
            <person name="Amaro F."/>
            <person name="Zusman T."/>
            <person name="Lifshitz Z."/>
            <person name="Cohen O."/>
            <person name="Gilbert J.A."/>
            <person name="Pupko T."/>
            <person name="Shuman H.A."/>
            <person name="Segal G."/>
        </authorList>
    </citation>
    <scope>NUCLEOTIDE SEQUENCE [LARGE SCALE GENOMIC DNA]</scope>
    <source>
        <strain evidence="3 4">WIGA</strain>
    </source>
</reference>
<protein>
    <submittedName>
        <fullName evidence="3">IcmM (DotJ)</fullName>
    </submittedName>
</protein>
<dbReference type="STRING" id="447.Lboz_1014"/>
<dbReference type="PATRIC" id="fig|447.4.peg.1091"/>
<gene>
    <name evidence="3" type="primary">icmM</name>
    <name evidence="3" type="ORF">Lboz_1014</name>
</gene>
<dbReference type="Pfam" id="PF11393">
    <property type="entry name" value="T4BSS_DotI_IcmL"/>
    <property type="match status" value="1"/>
</dbReference>
<organism evidence="3 4">
    <name type="scientific">Legionella bozemanae</name>
    <name type="common">Fluoribacter bozemanae</name>
    <dbReference type="NCBI Taxonomy" id="447"/>
    <lineage>
        <taxon>Bacteria</taxon>
        <taxon>Pseudomonadati</taxon>
        <taxon>Pseudomonadota</taxon>
        <taxon>Gammaproteobacteria</taxon>
        <taxon>Legionellales</taxon>
        <taxon>Legionellaceae</taxon>
        <taxon>Legionella</taxon>
    </lineage>
</organism>
<evidence type="ECO:0000313" key="3">
    <source>
        <dbReference type="EMBL" id="KTC75027.1"/>
    </source>
</evidence>
<evidence type="ECO:0000313" key="4">
    <source>
        <dbReference type="Proteomes" id="UP000054695"/>
    </source>
</evidence>
<feature type="transmembrane region" description="Helical" evidence="2">
    <location>
        <begin position="24"/>
        <end position="44"/>
    </location>
</feature>
<keyword evidence="2" id="KW-0472">Membrane</keyword>
<keyword evidence="2" id="KW-0812">Transmembrane</keyword>
<feature type="region of interest" description="Disordered" evidence="1">
    <location>
        <begin position="74"/>
        <end position="95"/>
    </location>
</feature>
<keyword evidence="2" id="KW-1133">Transmembrane helix</keyword>
<dbReference type="NCBIfam" id="NF038227">
    <property type="entry name" value="IcmM_DotJ_IVB"/>
    <property type="match status" value="1"/>
</dbReference>
<keyword evidence="4" id="KW-1185">Reference proteome</keyword>
<dbReference type="InterPro" id="IPR021055">
    <property type="entry name" value="T4BSS_IcmL/DotI"/>
</dbReference>
<dbReference type="Proteomes" id="UP000054695">
    <property type="component" value="Unassembled WGS sequence"/>
</dbReference>
<evidence type="ECO:0000256" key="2">
    <source>
        <dbReference type="SAM" id="Phobius"/>
    </source>
</evidence>
<dbReference type="AlphaFoldDB" id="A0A0W0RV90"/>
<accession>A0A0W0RV90</accession>